<keyword evidence="5" id="KW-0808">Transferase</keyword>
<dbReference type="Pfam" id="PF02424">
    <property type="entry name" value="ApbE"/>
    <property type="match status" value="1"/>
</dbReference>
<dbReference type="STRING" id="321267.SHM7688_01466"/>
<evidence type="ECO:0000313" key="12">
    <source>
        <dbReference type="EMBL" id="CUH52026.1"/>
    </source>
</evidence>
<evidence type="ECO:0000256" key="4">
    <source>
        <dbReference type="ARBA" id="ARBA00022630"/>
    </source>
</evidence>
<comment type="catalytic activity">
    <reaction evidence="10">
        <text>L-threonyl-[protein] + FAD = FMN-L-threonyl-[protein] + AMP + H(+)</text>
        <dbReference type="Rhea" id="RHEA:36847"/>
        <dbReference type="Rhea" id="RHEA-COMP:11060"/>
        <dbReference type="Rhea" id="RHEA-COMP:11061"/>
        <dbReference type="ChEBI" id="CHEBI:15378"/>
        <dbReference type="ChEBI" id="CHEBI:30013"/>
        <dbReference type="ChEBI" id="CHEBI:57692"/>
        <dbReference type="ChEBI" id="CHEBI:74257"/>
        <dbReference type="ChEBI" id="CHEBI:456215"/>
        <dbReference type="EC" id="2.7.1.180"/>
    </reaction>
</comment>
<evidence type="ECO:0000256" key="5">
    <source>
        <dbReference type="ARBA" id="ARBA00022679"/>
    </source>
</evidence>
<evidence type="ECO:0000256" key="6">
    <source>
        <dbReference type="ARBA" id="ARBA00022723"/>
    </source>
</evidence>
<dbReference type="GO" id="GO:0016740">
    <property type="term" value="F:transferase activity"/>
    <property type="evidence" value="ECO:0007669"/>
    <property type="project" value="UniProtKB-KW"/>
</dbReference>
<keyword evidence="13" id="KW-1185">Reference proteome</keyword>
<dbReference type="PANTHER" id="PTHR30040">
    <property type="entry name" value="THIAMINE BIOSYNTHESIS LIPOPROTEIN APBE"/>
    <property type="match status" value="1"/>
</dbReference>
<feature type="signal peptide" evidence="11">
    <location>
        <begin position="1"/>
        <end position="26"/>
    </location>
</feature>
<keyword evidence="8" id="KW-0460">Magnesium</keyword>
<evidence type="ECO:0000256" key="11">
    <source>
        <dbReference type="SAM" id="SignalP"/>
    </source>
</evidence>
<dbReference type="PROSITE" id="PS51318">
    <property type="entry name" value="TAT"/>
    <property type="match status" value="1"/>
</dbReference>
<dbReference type="RefSeq" id="WP_058239259.1">
    <property type="nucleotide sequence ID" value="NZ_CYPW01000011.1"/>
</dbReference>
<dbReference type="AlphaFoldDB" id="A0A0P1EQ80"/>
<dbReference type="PANTHER" id="PTHR30040:SF2">
    <property type="entry name" value="FAD:PROTEIN FMN TRANSFERASE"/>
    <property type="match status" value="1"/>
</dbReference>
<keyword evidence="7" id="KW-0274">FAD</keyword>
<evidence type="ECO:0000256" key="1">
    <source>
        <dbReference type="ARBA" id="ARBA00001946"/>
    </source>
</evidence>
<dbReference type="InterPro" id="IPR003374">
    <property type="entry name" value="ApbE-like_sf"/>
</dbReference>
<evidence type="ECO:0000256" key="8">
    <source>
        <dbReference type="ARBA" id="ARBA00022842"/>
    </source>
</evidence>
<accession>A0A0P1EQ80</accession>
<proteinExistence type="predicted"/>
<dbReference type="InterPro" id="IPR006311">
    <property type="entry name" value="TAT_signal"/>
</dbReference>
<dbReference type="OrthoDB" id="9778595at2"/>
<dbReference type="EMBL" id="CYPW01000011">
    <property type="protein sequence ID" value="CUH52026.1"/>
    <property type="molecule type" value="Genomic_DNA"/>
</dbReference>
<keyword evidence="6" id="KW-0479">Metal-binding</keyword>
<evidence type="ECO:0000256" key="10">
    <source>
        <dbReference type="ARBA" id="ARBA00048540"/>
    </source>
</evidence>
<sequence length="297" mass="30066">MTRINRRRFLTIAAASAALPAGVALAATETATWSGVALGAPAQMKIVGMTDAQAAPIFAQVSAELDRLEGIFSLYRDSELTRLNRNGVLSTPSAEMLDVLELSAALNRASGGAFDASVQPLWLAKGGQGDVDAAKALVGWDAVSFDAEAVRFETPGMALTLNGVAQGYVTDRVVAILRDAGLTDVLMDMGEVAALGHRADGAAWVAGVSTPAGEIVERVQLSDRALATSAPMATVLAGADAHIFGPDGAEGGVALASVSAPSAAVADGLSTALCLMDAKAGAAMVAQFDGAKIEALS</sequence>
<dbReference type="InterPro" id="IPR024932">
    <property type="entry name" value="ApbE"/>
</dbReference>
<gene>
    <name evidence="12" type="primary">apbE_1</name>
    <name evidence="12" type="ORF">SHM7688_01466</name>
</gene>
<evidence type="ECO:0000256" key="3">
    <source>
        <dbReference type="ARBA" id="ARBA00016337"/>
    </source>
</evidence>
<evidence type="ECO:0000313" key="13">
    <source>
        <dbReference type="Proteomes" id="UP000054823"/>
    </source>
</evidence>
<dbReference type="GO" id="GO:0046872">
    <property type="term" value="F:metal ion binding"/>
    <property type="evidence" value="ECO:0007669"/>
    <property type="project" value="UniProtKB-KW"/>
</dbReference>
<evidence type="ECO:0000256" key="9">
    <source>
        <dbReference type="ARBA" id="ARBA00031306"/>
    </source>
</evidence>
<keyword evidence="4" id="KW-0285">Flavoprotein</keyword>
<reference evidence="12 13" key="1">
    <citation type="submission" date="2015-09" db="EMBL/GenBank/DDBJ databases">
        <authorList>
            <consortium name="Swine Surveillance"/>
        </authorList>
    </citation>
    <scope>NUCLEOTIDE SEQUENCE [LARGE SCALE GENOMIC DNA]</scope>
    <source>
        <strain evidence="12 13">CECT 7688</strain>
    </source>
</reference>
<name>A0A0P1EQ80_9RHOB</name>
<organism evidence="12 13">
    <name type="scientific">Shimia marina</name>
    <dbReference type="NCBI Taxonomy" id="321267"/>
    <lineage>
        <taxon>Bacteria</taxon>
        <taxon>Pseudomonadati</taxon>
        <taxon>Pseudomonadota</taxon>
        <taxon>Alphaproteobacteria</taxon>
        <taxon>Rhodobacterales</taxon>
        <taxon>Roseobacteraceae</taxon>
    </lineage>
</organism>
<dbReference type="Proteomes" id="UP000054823">
    <property type="component" value="Unassembled WGS sequence"/>
</dbReference>
<evidence type="ECO:0000256" key="2">
    <source>
        <dbReference type="ARBA" id="ARBA00011955"/>
    </source>
</evidence>
<keyword evidence="12" id="KW-0449">Lipoprotein</keyword>
<dbReference type="EC" id="2.7.1.180" evidence="2"/>
<protein>
    <recommendedName>
        <fullName evidence="3">FAD:protein FMN transferase</fullName>
        <ecNumber evidence="2">2.7.1.180</ecNumber>
    </recommendedName>
    <alternativeName>
        <fullName evidence="9">Flavin transferase</fullName>
    </alternativeName>
</protein>
<dbReference type="SUPFAM" id="SSF143631">
    <property type="entry name" value="ApbE-like"/>
    <property type="match status" value="1"/>
</dbReference>
<evidence type="ECO:0000256" key="7">
    <source>
        <dbReference type="ARBA" id="ARBA00022827"/>
    </source>
</evidence>
<feature type="chain" id="PRO_5039952177" description="FAD:protein FMN transferase" evidence="11">
    <location>
        <begin position="27"/>
        <end position="297"/>
    </location>
</feature>
<dbReference type="Gene3D" id="3.10.520.10">
    <property type="entry name" value="ApbE-like domains"/>
    <property type="match status" value="1"/>
</dbReference>
<comment type="cofactor">
    <cofactor evidence="1">
        <name>Mg(2+)</name>
        <dbReference type="ChEBI" id="CHEBI:18420"/>
    </cofactor>
</comment>
<keyword evidence="11" id="KW-0732">Signal</keyword>